<dbReference type="Proteomes" id="UP000562929">
    <property type="component" value="Unassembled WGS sequence"/>
</dbReference>
<evidence type="ECO:0000256" key="9">
    <source>
        <dbReference type="ARBA" id="ARBA00022842"/>
    </source>
</evidence>
<accession>A0A8H4QA49</accession>
<gene>
    <name evidence="13" type="ORF">GQ602_002322</name>
</gene>
<dbReference type="NCBIfam" id="TIGR01499">
    <property type="entry name" value="folC"/>
    <property type="match status" value="1"/>
</dbReference>
<keyword evidence="5" id="KW-0436">Ligase</keyword>
<keyword evidence="14" id="KW-1185">Reference proteome</keyword>
<comment type="similarity">
    <text evidence="2">Belongs to the folylpolyglutamate synthase family.</text>
</comment>
<organism evidence="13 14">
    <name type="scientific">Ophiocordyceps camponoti-floridani</name>
    <dbReference type="NCBI Taxonomy" id="2030778"/>
    <lineage>
        <taxon>Eukaryota</taxon>
        <taxon>Fungi</taxon>
        <taxon>Dikarya</taxon>
        <taxon>Ascomycota</taxon>
        <taxon>Pezizomycotina</taxon>
        <taxon>Sordariomycetes</taxon>
        <taxon>Hypocreomycetidae</taxon>
        <taxon>Hypocreales</taxon>
        <taxon>Ophiocordycipitaceae</taxon>
        <taxon>Ophiocordyceps</taxon>
    </lineage>
</organism>
<evidence type="ECO:0000256" key="10">
    <source>
        <dbReference type="ARBA" id="ARBA00030592"/>
    </source>
</evidence>
<dbReference type="SUPFAM" id="SSF53244">
    <property type="entry name" value="MurD-like peptide ligases, peptide-binding domain"/>
    <property type="match status" value="1"/>
</dbReference>
<dbReference type="InterPro" id="IPR036565">
    <property type="entry name" value="Mur-like_cat_sf"/>
</dbReference>
<dbReference type="Gene3D" id="3.90.190.20">
    <property type="entry name" value="Mur ligase, C-terminal domain"/>
    <property type="match status" value="1"/>
</dbReference>
<name>A0A8H4QA49_9HYPO</name>
<keyword evidence="4" id="KW-0554">One-carbon metabolism</keyword>
<dbReference type="GO" id="GO:0005829">
    <property type="term" value="C:cytosol"/>
    <property type="evidence" value="ECO:0007669"/>
    <property type="project" value="TreeGrafter"/>
</dbReference>
<dbReference type="SUPFAM" id="SSF53623">
    <property type="entry name" value="MurD-like peptide ligases, catalytic domain"/>
    <property type="match status" value="1"/>
</dbReference>
<dbReference type="PANTHER" id="PTHR11136:SF5">
    <property type="entry name" value="FOLYLPOLYGLUTAMATE SYNTHASE, MITOCHONDRIAL"/>
    <property type="match status" value="1"/>
</dbReference>
<dbReference type="GO" id="GO:0006730">
    <property type="term" value="P:one-carbon metabolic process"/>
    <property type="evidence" value="ECO:0007669"/>
    <property type="project" value="UniProtKB-KW"/>
</dbReference>
<dbReference type="PROSITE" id="PS01012">
    <property type="entry name" value="FOLYLPOLYGLU_SYNT_2"/>
    <property type="match status" value="1"/>
</dbReference>
<dbReference type="GO" id="GO:0004326">
    <property type="term" value="F:tetrahydrofolylpolyglutamate synthase activity"/>
    <property type="evidence" value="ECO:0007669"/>
    <property type="project" value="UniProtKB-EC"/>
</dbReference>
<dbReference type="OrthoDB" id="10261039at2759"/>
<evidence type="ECO:0000256" key="2">
    <source>
        <dbReference type="ARBA" id="ARBA00008276"/>
    </source>
</evidence>
<dbReference type="EMBL" id="JAACLJ010000002">
    <property type="protein sequence ID" value="KAF4592023.1"/>
    <property type="molecule type" value="Genomic_DNA"/>
</dbReference>
<dbReference type="EC" id="6.3.2.17" evidence="3"/>
<dbReference type="InterPro" id="IPR018109">
    <property type="entry name" value="Folylpolyglutamate_synth_CS"/>
</dbReference>
<evidence type="ECO:0000256" key="4">
    <source>
        <dbReference type="ARBA" id="ARBA00022563"/>
    </source>
</evidence>
<evidence type="ECO:0000256" key="6">
    <source>
        <dbReference type="ARBA" id="ARBA00022723"/>
    </source>
</evidence>
<evidence type="ECO:0000256" key="7">
    <source>
        <dbReference type="ARBA" id="ARBA00022741"/>
    </source>
</evidence>
<dbReference type="GO" id="GO:0005739">
    <property type="term" value="C:mitochondrion"/>
    <property type="evidence" value="ECO:0007669"/>
    <property type="project" value="TreeGrafter"/>
</dbReference>
<evidence type="ECO:0000256" key="8">
    <source>
        <dbReference type="ARBA" id="ARBA00022840"/>
    </source>
</evidence>
<keyword evidence="7" id="KW-0547">Nucleotide-binding</keyword>
<evidence type="ECO:0000256" key="5">
    <source>
        <dbReference type="ARBA" id="ARBA00022598"/>
    </source>
</evidence>
<proteinExistence type="inferred from homology"/>
<evidence type="ECO:0000256" key="12">
    <source>
        <dbReference type="ARBA" id="ARBA00047493"/>
    </source>
</evidence>
<evidence type="ECO:0000313" key="13">
    <source>
        <dbReference type="EMBL" id="KAF4592023.1"/>
    </source>
</evidence>
<dbReference type="UniPathway" id="UPA00850"/>
<dbReference type="PANTHER" id="PTHR11136">
    <property type="entry name" value="FOLYLPOLYGLUTAMATE SYNTHASE-RELATED"/>
    <property type="match status" value="1"/>
</dbReference>
<dbReference type="InterPro" id="IPR001645">
    <property type="entry name" value="Folylpolyglutamate_synth"/>
</dbReference>
<dbReference type="Gene3D" id="3.40.1190.10">
    <property type="entry name" value="Mur-like, catalytic domain"/>
    <property type="match status" value="1"/>
</dbReference>
<dbReference type="InterPro" id="IPR036615">
    <property type="entry name" value="Mur_ligase_C_dom_sf"/>
</dbReference>
<reference evidence="13 14" key="1">
    <citation type="journal article" date="2020" name="G3 (Bethesda)">
        <title>Genetic Underpinnings of Host Manipulation by Ophiocordyceps as Revealed by Comparative Transcriptomics.</title>
        <authorList>
            <person name="Will I."/>
            <person name="Das B."/>
            <person name="Trinh T."/>
            <person name="Brachmann A."/>
            <person name="Ohm R.A."/>
            <person name="de Bekker C."/>
        </authorList>
    </citation>
    <scope>NUCLEOTIDE SEQUENCE [LARGE SCALE GENOMIC DNA]</scope>
    <source>
        <strain evidence="13 14">EC05</strain>
    </source>
</reference>
<dbReference type="GO" id="GO:0046872">
    <property type="term" value="F:metal ion binding"/>
    <property type="evidence" value="ECO:0007669"/>
    <property type="project" value="UniProtKB-KW"/>
</dbReference>
<protein>
    <recommendedName>
        <fullName evidence="3">tetrahydrofolate synthase</fullName>
        <ecNumber evidence="3">6.3.2.17</ecNumber>
    </recommendedName>
    <alternativeName>
        <fullName evidence="11">Folylpoly-gamma-glutamate synthetase</fullName>
    </alternativeName>
    <alternativeName>
        <fullName evidence="10">Tetrahydrofolylpolyglutamate synthase</fullName>
    </alternativeName>
</protein>
<sequence>MTTTRLISSRGFVTAARTYDEALSKLTALPSNQSAKSLFEPGAAKKIHGRALKEMTDWLARAGYQPSDLSRMRTVHVAGSKGKGTVCALVTAMLLRSGGLSGPVGTYTSPHLVTPRERIAVDGSALSRQDFADAVFDLDDRLAAFGPERPFFFRFMTLLAWHVFLSRQIQHVVMECGIGGEHDATNILPPEAVSATVITQLDHDHVAMLGDSLESIAWHKAGIMKAGVRCFALLPDDAAAAEVLRARAEERRVAGGEMVELNDDLLRAWPDVDDEDTHQVPSTNRVRKANQALAALAVREHLGLTRPNETPLDALSSLTPTLLQGMRRCRLRGRREVLFARETEWLLDVAHTPLSIEAVGSWAATEGHSLVLIFGVQPDRDPEELLRALHRGMRGMQSGRSAFVTQVFFVGVGDKVDESIERARDAMRQLQRNCSTSSGLDVEYAIMYAERSVEFLSEVEEQPPQKVLVTGSMRLVGDALRILDPGMPS</sequence>
<evidence type="ECO:0000256" key="11">
    <source>
        <dbReference type="ARBA" id="ARBA00030876"/>
    </source>
</evidence>
<evidence type="ECO:0000256" key="3">
    <source>
        <dbReference type="ARBA" id="ARBA00013025"/>
    </source>
</evidence>
<comment type="caution">
    <text evidence="13">The sequence shown here is derived from an EMBL/GenBank/DDBJ whole genome shotgun (WGS) entry which is preliminary data.</text>
</comment>
<evidence type="ECO:0000313" key="14">
    <source>
        <dbReference type="Proteomes" id="UP000562929"/>
    </source>
</evidence>
<keyword evidence="8" id="KW-0067">ATP-binding</keyword>
<keyword evidence="6" id="KW-0479">Metal-binding</keyword>
<dbReference type="AlphaFoldDB" id="A0A8H4QA49"/>
<comment type="pathway">
    <text evidence="1">Cofactor biosynthesis; tetrahydrofolylpolyglutamate biosynthesis.</text>
</comment>
<keyword evidence="9" id="KW-0460">Magnesium</keyword>
<evidence type="ECO:0000256" key="1">
    <source>
        <dbReference type="ARBA" id="ARBA00005150"/>
    </source>
</evidence>
<comment type="catalytic activity">
    <reaction evidence="12">
        <text>(6S)-5,6,7,8-tetrahydrofolyl-(gamma-L-Glu)(n) + L-glutamate + ATP = (6S)-5,6,7,8-tetrahydrofolyl-(gamma-L-Glu)(n+1) + ADP + phosphate + H(+)</text>
        <dbReference type="Rhea" id="RHEA:10580"/>
        <dbReference type="Rhea" id="RHEA-COMP:14738"/>
        <dbReference type="Rhea" id="RHEA-COMP:14740"/>
        <dbReference type="ChEBI" id="CHEBI:15378"/>
        <dbReference type="ChEBI" id="CHEBI:29985"/>
        <dbReference type="ChEBI" id="CHEBI:30616"/>
        <dbReference type="ChEBI" id="CHEBI:43474"/>
        <dbReference type="ChEBI" id="CHEBI:141005"/>
        <dbReference type="ChEBI" id="CHEBI:456216"/>
        <dbReference type="EC" id="6.3.2.17"/>
    </reaction>
</comment>
<dbReference type="GO" id="GO:0005524">
    <property type="term" value="F:ATP binding"/>
    <property type="evidence" value="ECO:0007669"/>
    <property type="project" value="UniProtKB-KW"/>
</dbReference>